<proteinExistence type="predicted"/>
<protein>
    <recommendedName>
        <fullName evidence="3">Phage protein</fullName>
    </recommendedName>
</protein>
<accession>A0A3R9LHL0</accession>
<dbReference type="EMBL" id="RJVZ01000006">
    <property type="protein sequence ID" value="RSK09346.1"/>
    <property type="molecule type" value="Genomic_DNA"/>
</dbReference>
<evidence type="ECO:0000313" key="2">
    <source>
        <dbReference type="Proteomes" id="UP000279863"/>
    </source>
</evidence>
<dbReference type="Proteomes" id="UP000279863">
    <property type="component" value="Unassembled WGS sequence"/>
</dbReference>
<gene>
    <name evidence="1" type="ORF">D8804_04855</name>
</gene>
<comment type="caution">
    <text evidence="1">The sequence shown here is derived from an EMBL/GenBank/DDBJ whole genome shotgun (WGS) entry which is preliminary data.</text>
</comment>
<dbReference type="AlphaFoldDB" id="A0A3R9LHL0"/>
<evidence type="ECO:0000313" key="1">
    <source>
        <dbReference type="EMBL" id="RSK09346.1"/>
    </source>
</evidence>
<sequence>MLERNKDMEDWKVRFKKEYSELRERFKKLDMMIGKYEKGQLEFEPKCPIDLLKRQRSVMWDYLSTLEQRAKIEEIKL</sequence>
<dbReference type="InterPro" id="IPR054052">
    <property type="entry name" value="Y16Q-like"/>
</dbReference>
<evidence type="ECO:0008006" key="3">
    <source>
        <dbReference type="Google" id="ProtNLM"/>
    </source>
</evidence>
<name>A0A3R9LHL0_STROR</name>
<organism evidence="1 2">
    <name type="scientific">Streptococcus oralis</name>
    <dbReference type="NCBI Taxonomy" id="1303"/>
    <lineage>
        <taxon>Bacteria</taxon>
        <taxon>Bacillati</taxon>
        <taxon>Bacillota</taxon>
        <taxon>Bacilli</taxon>
        <taxon>Lactobacillales</taxon>
        <taxon>Streptococcaceae</taxon>
        <taxon>Streptococcus</taxon>
    </lineage>
</organism>
<dbReference type="Pfam" id="PF21825">
    <property type="entry name" value="crAss001_48"/>
    <property type="match status" value="1"/>
</dbReference>
<reference evidence="1 2" key="1">
    <citation type="submission" date="2018-11" db="EMBL/GenBank/DDBJ databases">
        <title>Species Designations Belie Phenotypic and Genotypic Heterogeneity in Oral Streptococci.</title>
        <authorList>
            <person name="Velsko I."/>
        </authorList>
    </citation>
    <scope>NUCLEOTIDE SEQUENCE [LARGE SCALE GENOMIC DNA]</scope>
    <source>
        <strain evidence="1 2">BCA1</strain>
    </source>
</reference>